<evidence type="ECO:0000313" key="1">
    <source>
        <dbReference type="EMBL" id="ERT59645.1"/>
    </source>
</evidence>
<keyword evidence="2" id="KW-1185">Reference proteome</keyword>
<evidence type="ECO:0000313" key="2">
    <source>
        <dbReference type="Proteomes" id="UP000017090"/>
    </source>
</evidence>
<dbReference type="Proteomes" id="UP000017090">
    <property type="component" value="Unassembled WGS sequence"/>
</dbReference>
<sequence>MIPAQRHHKRYVKERMLTGKFSIDNVPAHAPSRSDPRAYRHLTVFPGYRGKYGGNEGLLLDKT</sequence>
<organism evidence="1 2">
    <name type="scientific">Megasphaera vaginalis</name>
    <name type="common">ex Srinivasan et al. 2021</name>
    <dbReference type="NCBI Taxonomy" id="1111454"/>
    <lineage>
        <taxon>Bacteria</taxon>
        <taxon>Bacillati</taxon>
        <taxon>Bacillota</taxon>
        <taxon>Negativicutes</taxon>
        <taxon>Veillonellales</taxon>
        <taxon>Veillonellaceae</taxon>
        <taxon>Megasphaera</taxon>
    </lineage>
</organism>
<dbReference type="AlphaFoldDB" id="U7UK02"/>
<name>U7UK02_9FIRM</name>
<comment type="caution">
    <text evidence="1">The sequence shown here is derived from an EMBL/GenBank/DDBJ whole genome shotgun (WGS) entry which is preliminary data.</text>
</comment>
<proteinExistence type="predicted"/>
<reference evidence="1 2" key="1">
    <citation type="submission" date="2013-09" db="EMBL/GenBank/DDBJ databases">
        <authorList>
            <person name="Durkin A.S."/>
            <person name="Haft D.R."/>
            <person name="McCorrison J."/>
            <person name="Torralba M."/>
            <person name="Gillis M."/>
            <person name="Haft D.H."/>
            <person name="Methe B."/>
            <person name="Sutton G."/>
            <person name="Nelson K.E."/>
        </authorList>
    </citation>
    <scope>NUCLEOTIDE SEQUENCE [LARGE SCALE GENOMIC DNA]</scope>
    <source>
        <strain evidence="1 2">BV3C16-1</strain>
    </source>
</reference>
<protein>
    <submittedName>
        <fullName evidence="1">Uncharacterized protein</fullName>
    </submittedName>
</protein>
<accession>U7UK02</accession>
<dbReference type="EMBL" id="AWXA01000034">
    <property type="protein sequence ID" value="ERT59645.1"/>
    <property type="molecule type" value="Genomic_DNA"/>
</dbReference>
<gene>
    <name evidence="1" type="ORF">HMPREF1250_0763</name>
</gene>